<dbReference type="InterPro" id="IPR000850">
    <property type="entry name" value="Adenylat/UMP-CMP_kin"/>
</dbReference>
<keyword evidence="4 5" id="KW-0418">Kinase</keyword>
<reference evidence="7 8" key="1">
    <citation type="journal article" date="2016" name="Nat. Commun.">
        <title>Thousands of microbial genomes shed light on interconnected biogeochemical processes in an aquifer system.</title>
        <authorList>
            <person name="Anantharaman K."/>
            <person name="Brown C.T."/>
            <person name="Hug L.A."/>
            <person name="Sharon I."/>
            <person name="Castelle C.J."/>
            <person name="Probst A.J."/>
            <person name="Thomas B.C."/>
            <person name="Singh A."/>
            <person name="Wilkins M.J."/>
            <person name="Karaoz U."/>
            <person name="Brodie E.L."/>
            <person name="Williams K.H."/>
            <person name="Hubbard S.S."/>
            <person name="Banfield J.F."/>
        </authorList>
    </citation>
    <scope>NUCLEOTIDE SEQUENCE [LARGE SCALE GENOMIC DNA]</scope>
</reference>
<name>A0A1F6XX71_9BACT</name>
<dbReference type="GO" id="GO:0005524">
    <property type="term" value="F:ATP binding"/>
    <property type="evidence" value="ECO:0007669"/>
    <property type="project" value="UniProtKB-KW"/>
</dbReference>
<dbReference type="GO" id="GO:0005737">
    <property type="term" value="C:cytoplasm"/>
    <property type="evidence" value="ECO:0007669"/>
    <property type="project" value="UniProtKB-SubCell"/>
</dbReference>
<comment type="caution">
    <text evidence="7">The sequence shown here is derived from an EMBL/GenBank/DDBJ whole genome shotgun (WGS) entry which is preliminary data.</text>
</comment>
<accession>A0A1F6XX71</accession>
<dbReference type="Proteomes" id="UP000176479">
    <property type="component" value="Unassembled WGS sequence"/>
</dbReference>
<evidence type="ECO:0000256" key="1">
    <source>
        <dbReference type="ARBA" id="ARBA00022679"/>
    </source>
</evidence>
<evidence type="ECO:0000313" key="7">
    <source>
        <dbReference type="EMBL" id="OGI98727.1"/>
    </source>
</evidence>
<dbReference type="EMBL" id="MFVK01000030">
    <property type="protein sequence ID" value="OGI98727.1"/>
    <property type="molecule type" value="Genomic_DNA"/>
</dbReference>
<organism evidence="7 8">
    <name type="scientific">Candidatus Nomurabacteria bacterium RIFCSPLOWO2_02_FULL_40_10</name>
    <dbReference type="NCBI Taxonomy" id="1801786"/>
    <lineage>
        <taxon>Bacteria</taxon>
        <taxon>Candidatus Nomuraibacteriota</taxon>
    </lineage>
</organism>
<evidence type="ECO:0000256" key="6">
    <source>
        <dbReference type="RuleBase" id="RU003331"/>
    </source>
</evidence>
<comment type="subunit">
    <text evidence="6">Monomer.</text>
</comment>
<evidence type="ECO:0000313" key="8">
    <source>
        <dbReference type="Proteomes" id="UP000176479"/>
    </source>
</evidence>
<evidence type="ECO:0000256" key="4">
    <source>
        <dbReference type="ARBA" id="ARBA00022777"/>
    </source>
</evidence>
<comment type="catalytic activity">
    <reaction evidence="6">
        <text>AMP + ATP = 2 ADP</text>
        <dbReference type="Rhea" id="RHEA:12973"/>
        <dbReference type="ChEBI" id="CHEBI:30616"/>
        <dbReference type="ChEBI" id="CHEBI:456215"/>
        <dbReference type="ChEBI" id="CHEBI:456216"/>
        <dbReference type="EC" id="2.7.4.3"/>
    </reaction>
</comment>
<keyword evidence="2" id="KW-0545">Nucleotide biosynthesis</keyword>
<proteinExistence type="inferred from homology"/>
<dbReference type="SUPFAM" id="SSF52540">
    <property type="entry name" value="P-loop containing nucleoside triphosphate hydrolases"/>
    <property type="match status" value="1"/>
</dbReference>
<keyword evidence="6" id="KW-0067">ATP-binding</keyword>
<evidence type="ECO:0000256" key="2">
    <source>
        <dbReference type="ARBA" id="ARBA00022727"/>
    </source>
</evidence>
<dbReference type="EC" id="2.7.4.3" evidence="6"/>
<dbReference type="Gene3D" id="3.40.50.300">
    <property type="entry name" value="P-loop containing nucleotide triphosphate hydrolases"/>
    <property type="match status" value="1"/>
</dbReference>
<keyword evidence="3 6" id="KW-0547">Nucleotide-binding</keyword>
<gene>
    <name evidence="7" type="ORF">A3H53_04340</name>
</gene>
<sequence length="201" mass="23177">MKKLGFNIVLLGMIASGKETQANILKKKYALKFVESGIYFRKLLKTKGLIGELARRTAGKGNAGAMVLMKKFLIREISKKPKNKDLLFLGNPRLKPEAQLLKKILSMRKEDFLALYVTLPNKEVYKRSLKRRVGNMKAIYKVFDTDKIIKARISYHKKQVSKTVKYFQTLNKMKIINGNQPVPKVTKDILKAIKEYRKETK</sequence>
<dbReference type="PRINTS" id="PR00094">
    <property type="entry name" value="ADENYLTKNASE"/>
</dbReference>
<evidence type="ECO:0000256" key="5">
    <source>
        <dbReference type="RuleBase" id="RU003330"/>
    </source>
</evidence>
<dbReference type="PANTHER" id="PTHR23359">
    <property type="entry name" value="NUCLEOTIDE KINASE"/>
    <property type="match status" value="1"/>
</dbReference>
<protein>
    <recommendedName>
        <fullName evidence="6">Adenylate kinase</fullName>
        <ecNumber evidence="6">2.7.4.3</ecNumber>
    </recommendedName>
</protein>
<dbReference type="AlphaFoldDB" id="A0A1F6XX71"/>
<comment type="similarity">
    <text evidence="5">Belongs to the adenylate kinase family.</text>
</comment>
<evidence type="ECO:0000256" key="3">
    <source>
        <dbReference type="ARBA" id="ARBA00022741"/>
    </source>
</evidence>
<dbReference type="GO" id="GO:0004017">
    <property type="term" value="F:AMP kinase activity"/>
    <property type="evidence" value="ECO:0007669"/>
    <property type="project" value="UniProtKB-EC"/>
</dbReference>
<dbReference type="InterPro" id="IPR027417">
    <property type="entry name" value="P-loop_NTPase"/>
</dbReference>
<dbReference type="Pfam" id="PF00406">
    <property type="entry name" value="ADK"/>
    <property type="match status" value="1"/>
</dbReference>
<keyword evidence="1 5" id="KW-0808">Transferase</keyword>
<comment type="subcellular location">
    <subcellularLocation>
        <location evidence="6">Cytoplasm</location>
    </subcellularLocation>
</comment>